<evidence type="ECO:0000313" key="3">
    <source>
        <dbReference type="EMBL" id="ETN66768.1"/>
    </source>
</evidence>
<dbReference type="InterPro" id="IPR002350">
    <property type="entry name" value="Kazal_dom"/>
</dbReference>
<dbReference type="OMA" id="MHKHSCD"/>
<reference evidence="4" key="4">
    <citation type="submission" date="2015-06" db="UniProtKB">
        <authorList>
            <consortium name="EnsemblMetazoa"/>
        </authorList>
    </citation>
    <scope>IDENTIFICATION</scope>
</reference>
<dbReference type="Pfam" id="PF07648">
    <property type="entry name" value="Kazal_2"/>
    <property type="match status" value="1"/>
</dbReference>
<feature type="domain" description="Kazal-like" evidence="2">
    <location>
        <begin position="81"/>
        <end position="116"/>
    </location>
</feature>
<reference evidence="3" key="3">
    <citation type="journal article" date="2013" name="Nucleic Acids Res.">
        <title>The genome of Anopheles darlingi, the main neotropical malaria vector.</title>
        <authorList>
            <person name="Marinotti O."/>
            <person name="Cerqueira G.C."/>
            <person name="de Almeida L.G."/>
            <person name="Ferro M.I."/>
            <person name="Loreto E.L."/>
            <person name="Zaha A."/>
            <person name="Teixeira S.M."/>
            <person name="Wespiser A.R."/>
            <person name="Almeida E Silva A."/>
            <person name="Schlindwein A.D."/>
            <person name="Pacheco A.C."/>
            <person name="Silva A.L."/>
            <person name="Graveley B.R."/>
            <person name="Walenz B.P."/>
            <person name="Lima Bde A."/>
            <person name="Ribeiro C.A."/>
            <person name="Nunes-Silva C.G."/>
            <person name="de Carvalho C.R."/>
            <person name="Soares C.M."/>
            <person name="de Menezes C.B."/>
            <person name="Matiolli C."/>
            <person name="Caffrey D."/>
            <person name="Araujo D.A."/>
            <person name="de Oliveira D.M."/>
            <person name="Golenbock D."/>
            <person name="Grisard E.C."/>
            <person name="Fantinatti-Garboggini F."/>
            <person name="de Carvalho F.M."/>
            <person name="Barcellos F.G."/>
            <person name="Prosdocimi F."/>
            <person name="May G."/>
            <person name="Azevedo Junior G.M."/>
            <person name="Guimaraes G.M."/>
            <person name="Goldman G.H."/>
            <person name="Padilha I.Q."/>
            <person name="Batista Jda S."/>
            <person name="Ferro J.A."/>
            <person name="Ribeiro J.M."/>
            <person name="Fietto J.L."/>
            <person name="Dabbas K.M."/>
            <person name="Cerdeira L."/>
            <person name="Agnez-Lima L.F."/>
            <person name="Brocchi M."/>
            <person name="de Carvalho M.O."/>
            <person name="Teixeira Mde M."/>
            <person name="Diniz Maia Mde M."/>
            <person name="Goldman M.H."/>
            <person name="Cruz Schneider M.P."/>
            <person name="Felipe M.S."/>
            <person name="Hungria M."/>
            <person name="Nicolas M.F."/>
            <person name="Pereira M."/>
            <person name="Montes M.A."/>
            <person name="Cantao M.E."/>
            <person name="Vincentz M."/>
            <person name="Rafael M.S."/>
            <person name="Silverman N."/>
            <person name="Stoco P.H."/>
            <person name="Souza R.C."/>
            <person name="Vicentini R."/>
            <person name="Gazzinelli R.T."/>
            <person name="Neves Rde O."/>
            <person name="Silva R."/>
            <person name="Astolfi-Filho S."/>
            <person name="Maciel T.E."/>
            <person name="Urmenyi T.P."/>
            <person name="Tadei W.P."/>
            <person name="Camargo E.P."/>
            <person name="de Vasconcelos A.T."/>
        </authorList>
    </citation>
    <scope>NUCLEOTIDE SEQUENCE</scope>
</reference>
<keyword evidence="5" id="KW-1185">Reference proteome</keyword>
<protein>
    <recommendedName>
        <fullName evidence="2">Kazal-like domain-containing protein</fullName>
    </recommendedName>
</protein>
<reference evidence="3 5" key="1">
    <citation type="journal article" date="2010" name="BMC Genomics">
        <title>Combination of measures distinguishes pre-miRNAs from other stem-loops in the genome of the newly sequenced Anopheles darlingi.</title>
        <authorList>
            <person name="Mendes N.D."/>
            <person name="Freitas A.T."/>
            <person name="Vasconcelos A.T."/>
            <person name="Sagot M.F."/>
        </authorList>
    </citation>
    <scope>NUCLEOTIDE SEQUENCE</scope>
</reference>
<dbReference type="EMBL" id="ADMH02000379">
    <property type="protein sequence ID" value="ETN66768.1"/>
    <property type="molecule type" value="Genomic_DNA"/>
</dbReference>
<reference evidence="3" key="2">
    <citation type="submission" date="2010-05" db="EMBL/GenBank/DDBJ databases">
        <authorList>
            <person name="Almeida L.G."/>
            <person name="Nicolas M.F."/>
            <person name="Souza R.C."/>
            <person name="Vasconcelos A.T.R."/>
        </authorList>
    </citation>
    <scope>NUCLEOTIDE SEQUENCE</scope>
</reference>
<dbReference type="FunFam" id="3.30.60.30:FF:000057">
    <property type="entry name" value="Follistatin, isoform B"/>
    <property type="match status" value="1"/>
</dbReference>
<dbReference type="VEuPathDB" id="VectorBase:ADAR2_003446"/>
<dbReference type="eggNOG" id="KOG4004">
    <property type="taxonomic scope" value="Eukaryota"/>
</dbReference>
<sequence length="119" mass="13637">MAPTLEDTQSQAATCETIKCKDRQQCLTDLKTHKPRCVSCSYKCPRMKRQQQQQQHHQQGHAKPSRNAKNNHLQEQTNVKLCGTNNRTYHSRCHMLKDSCNTGFYIDVLHSGSCSAYGR</sequence>
<dbReference type="CDD" id="cd00104">
    <property type="entry name" value="KAZAL_FS"/>
    <property type="match status" value="1"/>
</dbReference>
<organism evidence="3">
    <name type="scientific">Anopheles darlingi</name>
    <name type="common">Mosquito</name>
    <dbReference type="NCBI Taxonomy" id="43151"/>
    <lineage>
        <taxon>Eukaryota</taxon>
        <taxon>Metazoa</taxon>
        <taxon>Ecdysozoa</taxon>
        <taxon>Arthropoda</taxon>
        <taxon>Hexapoda</taxon>
        <taxon>Insecta</taxon>
        <taxon>Pterygota</taxon>
        <taxon>Neoptera</taxon>
        <taxon>Endopterygota</taxon>
        <taxon>Diptera</taxon>
        <taxon>Nematocera</taxon>
        <taxon>Culicoidea</taxon>
        <taxon>Culicidae</taxon>
        <taxon>Anophelinae</taxon>
        <taxon>Anopheles</taxon>
    </lineage>
</organism>
<dbReference type="VEuPathDB" id="VectorBase:ADAC001438"/>
<evidence type="ECO:0000313" key="4">
    <source>
        <dbReference type="EnsemblMetazoa" id="ADAC001438-PA"/>
    </source>
</evidence>
<evidence type="ECO:0000313" key="5">
    <source>
        <dbReference type="Proteomes" id="UP000000673"/>
    </source>
</evidence>
<dbReference type="InterPro" id="IPR036058">
    <property type="entry name" value="Kazal_dom_sf"/>
</dbReference>
<dbReference type="AlphaFoldDB" id="W5JTZ7"/>
<dbReference type="SUPFAM" id="SSF100895">
    <property type="entry name" value="Kazal-type serine protease inhibitors"/>
    <property type="match status" value="1"/>
</dbReference>
<evidence type="ECO:0000259" key="2">
    <source>
        <dbReference type="PROSITE" id="PS51465"/>
    </source>
</evidence>
<dbReference type="SMART" id="SM00280">
    <property type="entry name" value="KAZAL"/>
    <property type="match status" value="1"/>
</dbReference>
<dbReference type="Proteomes" id="UP000000673">
    <property type="component" value="Unassembled WGS sequence"/>
</dbReference>
<feature type="region of interest" description="Disordered" evidence="1">
    <location>
        <begin position="49"/>
        <end position="77"/>
    </location>
</feature>
<evidence type="ECO:0000256" key="1">
    <source>
        <dbReference type="SAM" id="MobiDB-lite"/>
    </source>
</evidence>
<proteinExistence type="predicted"/>
<name>W5JTZ7_ANODA</name>
<feature type="compositionally biased region" description="Polar residues" evidence="1">
    <location>
        <begin position="67"/>
        <end position="77"/>
    </location>
</feature>
<dbReference type="Gene3D" id="3.30.60.30">
    <property type="match status" value="1"/>
</dbReference>
<dbReference type="STRING" id="43151.W5JTZ7"/>
<dbReference type="EnsemblMetazoa" id="ADAC001438-RA">
    <property type="protein sequence ID" value="ADAC001438-PA"/>
    <property type="gene ID" value="ADAC001438"/>
</dbReference>
<accession>W5JTZ7</accession>
<gene>
    <name evidence="3" type="ORF">AND_001438</name>
</gene>
<dbReference type="PROSITE" id="PS51465">
    <property type="entry name" value="KAZAL_2"/>
    <property type="match status" value="1"/>
</dbReference>
<dbReference type="HOGENOM" id="CLU_2063423_0_0_1"/>